<evidence type="ECO:0000313" key="3">
    <source>
        <dbReference type="Proteomes" id="UP000886725"/>
    </source>
</evidence>
<accession>A0A9D0YXX2</accession>
<gene>
    <name evidence="2" type="ORF">IAC85_00130</name>
</gene>
<keyword evidence="1" id="KW-1133">Transmembrane helix</keyword>
<feature type="transmembrane region" description="Helical" evidence="1">
    <location>
        <begin position="29"/>
        <end position="48"/>
    </location>
</feature>
<name>A0A9D0YXX2_9FIRM</name>
<reference evidence="2" key="2">
    <citation type="journal article" date="2021" name="PeerJ">
        <title>Extensive microbial diversity within the chicken gut microbiome revealed by metagenomics and culture.</title>
        <authorList>
            <person name="Gilroy R."/>
            <person name="Ravi A."/>
            <person name="Getino M."/>
            <person name="Pursley I."/>
            <person name="Horton D.L."/>
            <person name="Alikhan N.F."/>
            <person name="Baker D."/>
            <person name="Gharbi K."/>
            <person name="Hall N."/>
            <person name="Watson M."/>
            <person name="Adriaenssens E.M."/>
            <person name="Foster-Nyarko E."/>
            <person name="Jarju S."/>
            <person name="Secka A."/>
            <person name="Antonio M."/>
            <person name="Oren A."/>
            <person name="Chaudhuri R.R."/>
            <person name="La Ragione R."/>
            <person name="Hildebrand F."/>
            <person name="Pallen M.J."/>
        </authorList>
    </citation>
    <scope>NUCLEOTIDE SEQUENCE</scope>
    <source>
        <strain evidence="2">CHK165-10780</strain>
    </source>
</reference>
<sequence length="74" mass="8688">MYPYPNYSMNQYRQSMPTYYTTYSSDDRFIPGEFVLPLILGGLGGYAIGSNQNNNQMPVYYCPYPYCYPPMPRR</sequence>
<evidence type="ECO:0000256" key="1">
    <source>
        <dbReference type="SAM" id="Phobius"/>
    </source>
</evidence>
<dbReference type="Proteomes" id="UP000886725">
    <property type="component" value="Unassembled WGS sequence"/>
</dbReference>
<dbReference type="EMBL" id="DVFU01000005">
    <property type="protein sequence ID" value="HIQ64127.1"/>
    <property type="molecule type" value="Genomic_DNA"/>
</dbReference>
<keyword evidence="1" id="KW-0812">Transmembrane</keyword>
<protein>
    <submittedName>
        <fullName evidence="2">Uncharacterized protein</fullName>
    </submittedName>
</protein>
<evidence type="ECO:0000313" key="2">
    <source>
        <dbReference type="EMBL" id="HIQ64127.1"/>
    </source>
</evidence>
<comment type="caution">
    <text evidence="2">The sequence shown here is derived from an EMBL/GenBank/DDBJ whole genome shotgun (WGS) entry which is preliminary data.</text>
</comment>
<dbReference type="AlphaFoldDB" id="A0A9D0YXX2"/>
<keyword evidence="1" id="KW-0472">Membrane</keyword>
<proteinExistence type="predicted"/>
<reference evidence="2" key="1">
    <citation type="submission" date="2020-10" db="EMBL/GenBank/DDBJ databases">
        <authorList>
            <person name="Gilroy R."/>
        </authorList>
    </citation>
    <scope>NUCLEOTIDE SEQUENCE</scope>
    <source>
        <strain evidence="2">CHK165-10780</strain>
    </source>
</reference>
<organism evidence="2 3">
    <name type="scientific">Candidatus Faecenecus gallistercoris</name>
    <dbReference type="NCBI Taxonomy" id="2840793"/>
    <lineage>
        <taxon>Bacteria</taxon>
        <taxon>Bacillati</taxon>
        <taxon>Bacillota</taxon>
        <taxon>Bacillota incertae sedis</taxon>
        <taxon>Candidatus Faecenecus</taxon>
    </lineage>
</organism>